<evidence type="ECO:0000313" key="3">
    <source>
        <dbReference type="EMBL" id="QGY33093.1"/>
    </source>
</evidence>
<keyword evidence="1" id="KW-0472">Membrane</keyword>
<dbReference type="Proteomes" id="UP000502005">
    <property type="component" value="Plasmid pNE1B"/>
</dbReference>
<feature type="transmembrane region" description="Helical" evidence="1">
    <location>
        <begin position="12"/>
        <end position="34"/>
    </location>
</feature>
<dbReference type="PROSITE" id="PS51318">
    <property type="entry name" value="TAT"/>
    <property type="match status" value="1"/>
</dbReference>
<protein>
    <submittedName>
        <fullName evidence="3">Nitrate ABC transporter substrate-binding protein</fullName>
    </submittedName>
</protein>
<evidence type="ECO:0000313" key="4">
    <source>
        <dbReference type="Proteomes" id="UP000502005"/>
    </source>
</evidence>
<dbReference type="RefSeq" id="WP_208719192.1">
    <property type="nucleotide sequence ID" value="NZ_CP024770.1"/>
</dbReference>
<dbReference type="PANTHER" id="PTHR30024">
    <property type="entry name" value="ALIPHATIC SULFONATES-BINDING PROTEIN-RELATED"/>
    <property type="match status" value="1"/>
</dbReference>
<dbReference type="InterPro" id="IPR006311">
    <property type="entry name" value="TAT_signal"/>
</dbReference>
<dbReference type="SUPFAM" id="SSF53850">
    <property type="entry name" value="Periplasmic binding protein-like II"/>
    <property type="match status" value="1"/>
</dbReference>
<name>A0A6B9GB43_PANCY</name>
<reference evidence="3 4" key="1">
    <citation type="submission" date="2017-11" db="EMBL/GenBank/DDBJ databases">
        <title>Genome sequence of Pantoea cypripedii NE1.</title>
        <authorList>
            <person name="Nascimento F.X."/>
        </authorList>
    </citation>
    <scope>NUCLEOTIDE SEQUENCE [LARGE SCALE GENOMIC DNA]</scope>
    <source>
        <strain evidence="3 4">NE1</strain>
        <plasmid evidence="4">pne1b</plasmid>
    </source>
</reference>
<dbReference type="Pfam" id="PF09084">
    <property type="entry name" value="NMT1"/>
    <property type="match status" value="1"/>
</dbReference>
<evidence type="ECO:0000259" key="2">
    <source>
        <dbReference type="Pfam" id="PF09084"/>
    </source>
</evidence>
<geneLocation type="plasmid" evidence="4">
    <name>pne1b</name>
</geneLocation>
<dbReference type="EMBL" id="CP024770">
    <property type="protein sequence ID" value="QGY33093.1"/>
    <property type="molecule type" value="Genomic_DNA"/>
</dbReference>
<gene>
    <name evidence="3" type="ORF">CUN67_29690</name>
</gene>
<dbReference type="Gene3D" id="3.40.190.10">
    <property type="entry name" value="Periplasmic binding protein-like II"/>
    <property type="match status" value="2"/>
</dbReference>
<organism evidence="3 4">
    <name type="scientific">Pantoea cypripedii</name>
    <name type="common">Pectobacterium cypripedii</name>
    <name type="synonym">Erwinia cypripedii</name>
    <dbReference type="NCBI Taxonomy" id="55209"/>
    <lineage>
        <taxon>Bacteria</taxon>
        <taxon>Pseudomonadati</taxon>
        <taxon>Pseudomonadota</taxon>
        <taxon>Gammaproteobacteria</taxon>
        <taxon>Enterobacterales</taxon>
        <taxon>Erwiniaceae</taxon>
        <taxon>Pantoea</taxon>
    </lineage>
</organism>
<dbReference type="AlphaFoldDB" id="A0A6B9GB43"/>
<evidence type="ECO:0000256" key="1">
    <source>
        <dbReference type="SAM" id="Phobius"/>
    </source>
</evidence>
<keyword evidence="1" id="KW-1133">Transmembrane helix</keyword>
<sequence>MSQTINLQRRRFLQHSALIACGIGLSGTAIPVIAQSTSSHIRIAFNPGVENSTLTTLMSQQGFFRQYDADVTFIPASGTSGPFKAITSGAADLCMTSGYNGLLSQIARGAKVKIVGAGMKKTALAIYAAQDRIETLQDLKGKIVAVGSSMGLLHMLMLELLKEKDIDASQINFVNKGSNEACYKAVIQGEADACCSSVSHLNNKDGLAVIQEGNLWQSLPDYIFQTAYASDAALKNKHNSIVAVMAAYGSLYNYLMSPDAHDAFFSARKHAEKIFNPESAQADWDFIQMQKPYSSDLSLTENDISYQQQISLQLGNLKQKQPFSIIADMSAAADAAKLVKTGSLANHAIS</sequence>
<dbReference type="InterPro" id="IPR015168">
    <property type="entry name" value="SsuA/THI5"/>
</dbReference>
<keyword evidence="1" id="KW-0812">Transmembrane</keyword>
<keyword evidence="3" id="KW-0614">Plasmid</keyword>
<accession>A0A6B9GB43</accession>
<proteinExistence type="predicted"/>
<feature type="domain" description="SsuA/THI5-like" evidence="2">
    <location>
        <begin position="59"/>
        <end position="256"/>
    </location>
</feature>